<dbReference type="InterPro" id="IPR029510">
    <property type="entry name" value="Ald_DH_CS_GLU"/>
</dbReference>
<accession>A0A7R8H3P1</accession>
<dbReference type="FunFam" id="3.40.605.10:FF:000026">
    <property type="entry name" value="Aldehyde dehydrogenase, putative"/>
    <property type="match status" value="1"/>
</dbReference>
<dbReference type="InterPro" id="IPR015590">
    <property type="entry name" value="Aldehyde_DH_dom"/>
</dbReference>
<proteinExistence type="inferred from homology"/>
<dbReference type="InterPro" id="IPR016162">
    <property type="entry name" value="Ald_DH_N"/>
</dbReference>
<evidence type="ECO:0000259" key="5">
    <source>
        <dbReference type="Pfam" id="PF00171"/>
    </source>
</evidence>
<dbReference type="InterPro" id="IPR016161">
    <property type="entry name" value="Ald_DH/histidinol_DH"/>
</dbReference>
<feature type="active site" evidence="3">
    <location>
        <position position="254"/>
    </location>
</feature>
<name>A0A7R8H3P1_LEPSM</name>
<protein>
    <submittedName>
        <fullName evidence="6">ALDH</fullName>
        <ecNumber evidence="6">1.2.1.3</ecNumber>
    </submittedName>
</protein>
<dbReference type="FunFam" id="3.40.309.10:FF:000001">
    <property type="entry name" value="Mitochondrial aldehyde dehydrogenase 2"/>
    <property type="match status" value="1"/>
</dbReference>
<evidence type="ECO:0000256" key="2">
    <source>
        <dbReference type="ARBA" id="ARBA00023002"/>
    </source>
</evidence>
<evidence type="ECO:0000256" key="1">
    <source>
        <dbReference type="ARBA" id="ARBA00009986"/>
    </source>
</evidence>
<comment type="similarity">
    <text evidence="1 4">Belongs to the aldehyde dehydrogenase family.</text>
</comment>
<gene>
    <name evidence="6" type="ORF">LSAA_4993</name>
</gene>
<dbReference type="Gene3D" id="3.40.605.10">
    <property type="entry name" value="Aldehyde Dehydrogenase, Chain A, domain 1"/>
    <property type="match status" value="2"/>
</dbReference>
<dbReference type="GO" id="GO:0004029">
    <property type="term" value="F:aldehyde dehydrogenase (NAD+) activity"/>
    <property type="evidence" value="ECO:0007669"/>
    <property type="project" value="UniProtKB-EC"/>
</dbReference>
<evidence type="ECO:0000256" key="4">
    <source>
        <dbReference type="RuleBase" id="RU003345"/>
    </source>
</evidence>
<dbReference type="PANTHER" id="PTHR11699">
    <property type="entry name" value="ALDEHYDE DEHYDROGENASE-RELATED"/>
    <property type="match status" value="1"/>
</dbReference>
<dbReference type="SUPFAM" id="SSF53720">
    <property type="entry name" value="ALDH-like"/>
    <property type="match status" value="1"/>
</dbReference>
<reference evidence="6" key="1">
    <citation type="submission" date="2021-02" db="EMBL/GenBank/DDBJ databases">
        <authorList>
            <person name="Bekaert M."/>
        </authorList>
    </citation>
    <scope>NUCLEOTIDE SEQUENCE</scope>
    <source>
        <strain evidence="6">IoA-00</strain>
    </source>
</reference>
<dbReference type="PROSITE" id="PS00687">
    <property type="entry name" value="ALDEHYDE_DEHYDR_GLU"/>
    <property type="match status" value="1"/>
</dbReference>
<feature type="domain" description="Aldehyde dehydrogenase" evidence="5">
    <location>
        <begin position="188"/>
        <end position="476"/>
    </location>
</feature>
<dbReference type="InterPro" id="IPR016163">
    <property type="entry name" value="Ald_DH_C"/>
</dbReference>
<keyword evidence="7" id="KW-1185">Reference proteome</keyword>
<sequence>MWLSKIWIFLEILPYAVAANYRQERCFSKYGEAETKKLCIGRSLFLSRALSSSSKLAAPPLAPKPQPSPSIEHAGIFINNEWRSSVSGDKADVDIAVAAARNAFALGSQWRNTDASERGRLLYKLADLIERDREYLASLETLDNGKTFQDSYYVDLDLVIKCYRYYGGWADKVHGKAWKLAPALATGKLCCNELTKEAGFPDGVVNIIPGYGHTAGAAIVNHPHVDKIAFTGSTAVGKIIQKEAADTLKRVSLELGGKNPSIICDDADFDYAVATAHNGLFFNQGQVCCAGSRILVQENIYNDFVEKSVELAKKRVVGNPFDPNTAQGPQVDQDQYNTVLNYIKLGNNDGAKLVAGGKSVDGHGYFVQPTVFADVGDDMRICREEIFGPVQVIQKFKSLEEVVNRANNNNYGLSAGVFTNDLDKAHYISQSLRAGTVWVNTFNTFCASIPFGGYKESGIGRELGEYGLQNYTETKCIMTKMIGKTG</sequence>
<evidence type="ECO:0000313" key="6">
    <source>
        <dbReference type="EMBL" id="CAF2848782.1"/>
    </source>
</evidence>
<dbReference type="EMBL" id="HG994593">
    <property type="protein sequence ID" value="CAF2848782.1"/>
    <property type="molecule type" value="Genomic_DNA"/>
</dbReference>
<evidence type="ECO:0000313" key="7">
    <source>
        <dbReference type="Proteomes" id="UP000675881"/>
    </source>
</evidence>
<dbReference type="AlphaFoldDB" id="A0A7R8H3P1"/>
<evidence type="ECO:0000256" key="3">
    <source>
        <dbReference type="PROSITE-ProRule" id="PRU10007"/>
    </source>
</evidence>
<keyword evidence="2 4" id="KW-0560">Oxidoreductase</keyword>
<dbReference type="Proteomes" id="UP000675881">
    <property type="component" value="Chromosome 14"/>
</dbReference>
<dbReference type="PROSITE" id="PS00070">
    <property type="entry name" value="ALDEHYDE_DEHYDR_CYS"/>
    <property type="match status" value="1"/>
</dbReference>
<feature type="domain" description="Aldehyde dehydrogenase" evidence="5">
    <location>
        <begin position="87"/>
        <end position="178"/>
    </location>
</feature>
<dbReference type="OrthoDB" id="310895at2759"/>
<dbReference type="Gene3D" id="3.40.309.10">
    <property type="entry name" value="Aldehyde Dehydrogenase, Chain A, domain 2"/>
    <property type="match status" value="1"/>
</dbReference>
<organism evidence="6 7">
    <name type="scientific">Lepeophtheirus salmonis</name>
    <name type="common">Salmon louse</name>
    <name type="synonym">Caligus salmonis</name>
    <dbReference type="NCBI Taxonomy" id="72036"/>
    <lineage>
        <taxon>Eukaryota</taxon>
        <taxon>Metazoa</taxon>
        <taxon>Ecdysozoa</taxon>
        <taxon>Arthropoda</taxon>
        <taxon>Crustacea</taxon>
        <taxon>Multicrustacea</taxon>
        <taxon>Hexanauplia</taxon>
        <taxon>Copepoda</taxon>
        <taxon>Siphonostomatoida</taxon>
        <taxon>Caligidae</taxon>
        <taxon>Lepeophtheirus</taxon>
    </lineage>
</organism>
<dbReference type="EC" id="1.2.1.3" evidence="6"/>
<dbReference type="InterPro" id="IPR016160">
    <property type="entry name" value="Ald_DH_CS_CYS"/>
</dbReference>
<dbReference type="Pfam" id="PF00171">
    <property type="entry name" value="Aldedh"/>
    <property type="match status" value="2"/>
</dbReference>